<gene>
    <name evidence="2" type="ORF">LCGC14_1543230</name>
</gene>
<feature type="transmembrane region" description="Helical" evidence="1">
    <location>
        <begin position="47"/>
        <end position="69"/>
    </location>
</feature>
<comment type="caution">
    <text evidence="2">The sequence shown here is derived from an EMBL/GenBank/DDBJ whole genome shotgun (WGS) entry which is preliminary data.</text>
</comment>
<organism evidence="2">
    <name type="scientific">marine sediment metagenome</name>
    <dbReference type="NCBI Taxonomy" id="412755"/>
    <lineage>
        <taxon>unclassified sequences</taxon>
        <taxon>metagenomes</taxon>
        <taxon>ecological metagenomes</taxon>
    </lineage>
</organism>
<evidence type="ECO:0000313" key="2">
    <source>
        <dbReference type="EMBL" id="KKM60299.1"/>
    </source>
</evidence>
<reference evidence="2" key="1">
    <citation type="journal article" date="2015" name="Nature">
        <title>Complex archaea that bridge the gap between prokaryotes and eukaryotes.</title>
        <authorList>
            <person name="Spang A."/>
            <person name="Saw J.H."/>
            <person name="Jorgensen S.L."/>
            <person name="Zaremba-Niedzwiedzka K."/>
            <person name="Martijn J."/>
            <person name="Lind A.E."/>
            <person name="van Eijk R."/>
            <person name="Schleper C."/>
            <person name="Guy L."/>
            <person name="Ettema T.J."/>
        </authorList>
    </citation>
    <scope>NUCLEOTIDE SEQUENCE</scope>
</reference>
<name>A0A0F9ISH5_9ZZZZ</name>
<keyword evidence="1" id="KW-1133">Transmembrane helix</keyword>
<proteinExistence type="predicted"/>
<protein>
    <submittedName>
        <fullName evidence="2">Uncharacterized protein</fullName>
    </submittedName>
</protein>
<dbReference type="EMBL" id="LAZR01011704">
    <property type="protein sequence ID" value="KKM60299.1"/>
    <property type="molecule type" value="Genomic_DNA"/>
</dbReference>
<evidence type="ECO:0000256" key="1">
    <source>
        <dbReference type="SAM" id="Phobius"/>
    </source>
</evidence>
<accession>A0A0F9ISH5</accession>
<sequence length="160" mass="18388">MYFKELSSELAIYRQPRLTRLLLVLLCGFFLFIGLINVFNSDEAKSLPIWVSGFICWLGWSGSFGGYVCRFDLAKQTLELKSSSLYTIFKRVYKLSDIKGFKAIPRKGYTHDYRLYAVLTDNTHIAFANYKGRGFAVKECIKMAEFVSKPYQINIDTASL</sequence>
<dbReference type="AlphaFoldDB" id="A0A0F9ISH5"/>
<feature type="transmembrane region" description="Helical" evidence="1">
    <location>
        <begin position="21"/>
        <end position="41"/>
    </location>
</feature>
<keyword evidence="1" id="KW-0472">Membrane</keyword>
<keyword evidence="1" id="KW-0812">Transmembrane</keyword>